<keyword evidence="5 6" id="KW-0067">ATP-binding</keyword>
<evidence type="ECO:0000313" key="11">
    <source>
        <dbReference type="EMBL" id="KAK8887764.1"/>
    </source>
</evidence>
<dbReference type="InterPro" id="IPR036947">
    <property type="entry name" value="POLO_box_dom_sf"/>
</dbReference>
<keyword evidence="2 7" id="KW-0808">Transferase</keyword>
<dbReference type="InterPro" id="IPR017441">
    <property type="entry name" value="Protein_kinase_ATP_BS"/>
</dbReference>
<feature type="compositionally biased region" description="Low complexity" evidence="8">
    <location>
        <begin position="433"/>
        <end position="458"/>
    </location>
</feature>
<evidence type="ECO:0000256" key="1">
    <source>
        <dbReference type="ARBA" id="ARBA00022527"/>
    </source>
</evidence>
<reference evidence="11 12" key="1">
    <citation type="submission" date="2024-04" db="EMBL/GenBank/DDBJ databases">
        <title>Tritrichomonas musculus Genome.</title>
        <authorList>
            <person name="Alves-Ferreira E."/>
            <person name="Grigg M."/>
            <person name="Lorenzi H."/>
            <person name="Galac M."/>
        </authorList>
    </citation>
    <scope>NUCLEOTIDE SEQUENCE [LARGE SCALE GENOMIC DNA]</scope>
    <source>
        <strain evidence="11 12">EAF2021</strain>
    </source>
</reference>
<dbReference type="Proteomes" id="UP001470230">
    <property type="component" value="Unassembled WGS sequence"/>
</dbReference>
<evidence type="ECO:0000256" key="6">
    <source>
        <dbReference type="PROSITE-ProRule" id="PRU10141"/>
    </source>
</evidence>
<accession>A0ABR2K9J4</accession>
<dbReference type="PROSITE" id="PS50078">
    <property type="entry name" value="POLO_BOX"/>
    <property type="match status" value="1"/>
</dbReference>
<keyword evidence="4 7" id="KW-0418">Kinase</keyword>
<dbReference type="PANTHER" id="PTHR24345:SF0">
    <property type="entry name" value="CELL CYCLE SERINE_THREONINE-PROTEIN KINASE CDC5_MSD2"/>
    <property type="match status" value="1"/>
</dbReference>
<keyword evidence="3 6" id="KW-0547">Nucleotide-binding</keyword>
<feature type="region of interest" description="Disordered" evidence="8">
    <location>
        <begin position="407"/>
        <end position="458"/>
    </location>
</feature>
<evidence type="ECO:0000259" key="10">
    <source>
        <dbReference type="PROSITE" id="PS50078"/>
    </source>
</evidence>
<feature type="domain" description="Protein kinase" evidence="9">
    <location>
        <begin position="24"/>
        <end position="279"/>
    </location>
</feature>
<dbReference type="InterPro" id="IPR000959">
    <property type="entry name" value="POLO_box_dom"/>
</dbReference>
<evidence type="ECO:0000256" key="7">
    <source>
        <dbReference type="RuleBase" id="RU361162"/>
    </source>
</evidence>
<protein>
    <recommendedName>
        <fullName evidence="7">Serine/threonine-protein kinase PLK</fullName>
        <ecNumber evidence="7">2.7.11.21</ecNumber>
    </recommendedName>
    <alternativeName>
        <fullName evidence="7">Polo-like kinase</fullName>
    </alternativeName>
</protein>
<evidence type="ECO:0000313" key="12">
    <source>
        <dbReference type="Proteomes" id="UP001470230"/>
    </source>
</evidence>
<evidence type="ECO:0000256" key="2">
    <source>
        <dbReference type="ARBA" id="ARBA00022679"/>
    </source>
</evidence>
<dbReference type="SMART" id="SM00220">
    <property type="entry name" value="S_TKc"/>
    <property type="match status" value="1"/>
</dbReference>
<organism evidence="11 12">
    <name type="scientific">Tritrichomonas musculus</name>
    <dbReference type="NCBI Taxonomy" id="1915356"/>
    <lineage>
        <taxon>Eukaryota</taxon>
        <taxon>Metamonada</taxon>
        <taxon>Parabasalia</taxon>
        <taxon>Tritrichomonadida</taxon>
        <taxon>Tritrichomonadidae</taxon>
        <taxon>Tritrichomonas</taxon>
    </lineage>
</organism>
<evidence type="ECO:0000256" key="4">
    <source>
        <dbReference type="ARBA" id="ARBA00022777"/>
    </source>
</evidence>
<feature type="domain" description="POLO box" evidence="10">
    <location>
        <begin position="467"/>
        <end position="551"/>
    </location>
</feature>
<feature type="binding site" evidence="6">
    <location>
        <position position="53"/>
    </location>
    <ligand>
        <name>ATP</name>
        <dbReference type="ChEBI" id="CHEBI:30616"/>
    </ligand>
</feature>
<feature type="compositionally biased region" description="Polar residues" evidence="8">
    <location>
        <begin position="407"/>
        <end position="421"/>
    </location>
</feature>
<dbReference type="Gene3D" id="1.10.510.10">
    <property type="entry name" value="Transferase(Phosphotransferase) domain 1"/>
    <property type="match status" value="1"/>
</dbReference>
<feature type="compositionally biased region" description="Pro residues" evidence="8">
    <location>
        <begin position="334"/>
        <end position="346"/>
    </location>
</feature>
<dbReference type="Pfam" id="PF00659">
    <property type="entry name" value="POLO_box"/>
    <property type="match status" value="2"/>
</dbReference>
<dbReference type="EMBL" id="JAPFFF010000006">
    <property type="protein sequence ID" value="KAK8887764.1"/>
    <property type="molecule type" value="Genomic_DNA"/>
</dbReference>
<dbReference type="Gene3D" id="3.30.1120.30">
    <property type="entry name" value="POLO box domain"/>
    <property type="match status" value="2"/>
</dbReference>
<keyword evidence="1 7" id="KW-0723">Serine/threonine-protein kinase</keyword>
<feature type="region of interest" description="Disordered" evidence="8">
    <location>
        <begin position="315"/>
        <end position="368"/>
    </location>
</feature>
<dbReference type="EC" id="2.7.11.21" evidence="7"/>
<dbReference type="SUPFAM" id="SSF82615">
    <property type="entry name" value="Polo-box domain"/>
    <property type="match status" value="2"/>
</dbReference>
<sequence length="662" mass="75348">MSTPPFKPPPKLTYTGKDGRREVYIIHEELGRGGFGYVYRATQQNTNKEYAIKMITKQFLNSQNLSVFEKLKNELKIQRALNHPNIVKSKMSFSDESNYYIVLEYCPGLSIREYLKNSANGYLTEPETRKILRDVIKGLIYLHSNNVIHHDIKLENFIIGANGIVKIADFGLSTILDNQKKIPICGTINYIAPEVLKKEGNGFEVDIWAIGVAAFIMLTGQAPFGNSKEIIYKNILSCFYGFPSKSLVSPEARNFVKAILKLNPKDRPTAVELSNLPFMEILDNELIDFYRPIQKVRSSALLQIYPKVQSLKQVQYGKSSNSSSDSIADDRLPQDPPQKVRPPIPLQPSQKVRSPTPQKIPSRIPLQGSQKIRSQILLQSSQKVDLMQKIADENKIELNLNLNQKMARSNPKLRSSSVSNPRRTKQPIPSELNYNDNNNNEVNLIRHSSSSSRKSSASNAKKNFIIPNTFVNKFCIYDNEMGYLLGNGIVGTCFKDTSRIVMDPSESFIQYYKTYDSPFETISLKPLSSSLKDNLKDKISLVMRFNNTFKKSRTSTDTSAKNISPSVALFNVKFFMVRNDSFLFKFCDKNTQVNFSDHTKMIIFQNTKKICYLRSMTDRCSLLDLKDVASMSPDTDERQKFKLAKVMLNDLTKKVQSQIEIK</sequence>
<dbReference type="SUPFAM" id="SSF56112">
    <property type="entry name" value="Protein kinase-like (PK-like)"/>
    <property type="match status" value="1"/>
</dbReference>
<dbReference type="Pfam" id="PF00069">
    <property type="entry name" value="Pkinase"/>
    <property type="match status" value="1"/>
</dbReference>
<dbReference type="InterPro" id="IPR000719">
    <property type="entry name" value="Prot_kinase_dom"/>
</dbReference>
<comment type="catalytic activity">
    <reaction evidence="7">
        <text>L-threonyl-[protein] + ATP = O-phospho-L-threonyl-[protein] + ADP + H(+)</text>
        <dbReference type="Rhea" id="RHEA:46608"/>
        <dbReference type="Rhea" id="RHEA-COMP:11060"/>
        <dbReference type="Rhea" id="RHEA-COMP:11605"/>
        <dbReference type="ChEBI" id="CHEBI:15378"/>
        <dbReference type="ChEBI" id="CHEBI:30013"/>
        <dbReference type="ChEBI" id="CHEBI:30616"/>
        <dbReference type="ChEBI" id="CHEBI:61977"/>
        <dbReference type="ChEBI" id="CHEBI:456216"/>
        <dbReference type="EC" id="2.7.11.21"/>
    </reaction>
</comment>
<evidence type="ECO:0000256" key="3">
    <source>
        <dbReference type="ARBA" id="ARBA00022741"/>
    </source>
</evidence>
<dbReference type="InterPro" id="IPR008271">
    <property type="entry name" value="Ser/Thr_kinase_AS"/>
</dbReference>
<dbReference type="PROSITE" id="PS00108">
    <property type="entry name" value="PROTEIN_KINASE_ST"/>
    <property type="match status" value="1"/>
</dbReference>
<dbReference type="PROSITE" id="PS00107">
    <property type="entry name" value="PROTEIN_KINASE_ATP"/>
    <property type="match status" value="1"/>
</dbReference>
<evidence type="ECO:0000259" key="9">
    <source>
        <dbReference type="PROSITE" id="PS50011"/>
    </source>
</evidence>
<comment type="caution">
    <text evidence="11">The sequence shown here is derived from an EMBL/GenBank/DDBJ whole genome shotgun (WGS) entry which is preliminary data.</text>
</comment>
<evidence type="ECO:0000256" key="5">
    <source>
        <dbReference type="ARBA" id="ARBA00022840"/>
    </source>
</evidence>
<comment type="similarity">
    <text evidence="7">Belongs to the protein kinase superfamily. Ser/Thr protein kinase family. CDC5/Polo subfamily.</text>
</comment>
<proteinExistence type="inferred from homology"/>
<name>A0ABR2K9J4_9EUKA</name>
<keyword evidence="12" id="KW-1185">Reference proteome</keyword>
<dbReference type="PROSITE" id="PS50011">
    <property type="entry name" value="PROTEIN_KINASE_DOM"/>
    <property type="match status" value="1"/>
</dbReference>
<evidence type="ECO:0000256" key="8">
    <source>
        <dbReference type="SAM" id="MobiDB-lite"/>
    </source>
</evidence>
<gene>
    <name evidence="11" type="ORF">M9Y10_038820</name>
</gene>
<feature type="compositionally biased region" description="Polar residues" evidence="8">
    <location>
        <begin position="347"/>
        <end position="359"/>
    </location>
</feature>
<dbReference type="InterPro" id="IPR011009">
    <property type="entry name" value="Kinase-like_dom_sf"/>
</dbReference>
<dbReference type="PANTHER" id="PTHR24345">
    <property type="entry name" value="SERINE/THREONINE-PROTEIN KINASE PLK"/>
    <property type="match status" value="1"/>
</dbReference>